<dbReference type="PROSITE" id="PS50176">
    <property type="entry name" value="ARM_REPEAT"/>
    <property type="match status" value="1"/>
</dbReference>
<dbReference type="Gene3D" id="1.25.10.10">
    <property type="entry name" value="Leucine-rich Repeat Variant"/>
    <property type="match status" value="1"/>
</dbReference>
<dbReference type="STRING" id="1754191.A0A1Y1UUP4"/>
<comment type="caution">
    <text evidence="2">The sequence shown here is derived from an EMBL/GenBank/DDBJ whole genome shotgun (WGS) entry which is preliminary data.</text>
</comment>
<dbReference type="PANTHER" id="PTHR15599:SF1">
    <property type="entry name" value="RADIAL SPOKE HEAD 14 HOMOLOG"/>
    <property type="match status" value="1"/>
</dbReference>
<evidence type="ECO:0000313" key="3">
    <source>
        <dbReference type="Proteomes" id="UP000193719"/>
    </source>
</evidence>
<dbReference type="Pfam" id="PF00514">
    <property type="entry name" value="Arm"/>
    <property type="match status" value="1"/>
</dbReference>
<name>A0A1Y1UUP4_9FUNG</name>
<dbReference type="SMART" id="SM00185">
    <property type="entry name" value="ARM"/>
    <property type="match status" value="2"/>
</dbReference>
<keyword evidence="3" id="KW-1185">Reference proteome</keyword>
<dbReference type="EMBL" id="MCFH01000080">
    <property type="protein sequence ID" value="ORX41691.1"/>
    <property type="molecule type" value="Genomic_DNA"/>
</dbReference>
<dbReference type="InterPro" id="IPR000225">
    <property type="entry name" value="Armadillo"/>
</dbReference>
<accession>A0A1Y1UUP4</accession>
<evidence type="ECO:0000313" key="2">
    <source>
        <dbReference type="EMBL" id="ORX41691.1"/>
    </source>
</evidence>
<reference evidence="2 3" key="1">
    <citation type="submission" date="2016-08" db="EMBL/GenBank/DDBJ databases">
        <title>Genomes of anaerobic fungi encode conserved fungal cellulosomes for biomass hydrolysis.</title>
        <authorList>
            <consortium name="DOE Joint Genome Institute"/>
            <person name="Haitjema C.H."/>
            <person name="Gilmore S.P."/>
            <person name="Henske J.K."/>
            <person name="Solomon K.V."/>
            <person name="De Groot R."/>
            <person name="Kuo A."/>
            <person name="Mondo S.J."/>
            <person name="Salamov A.A."/>
            <person name="Labutti K."/>
            <person name="Zhao Z."/>
            <person name="Chiniquy J."/>
            <person name="Barry K."/>
            <person name="Brewer H.M."/>
            <person name="Purvine S.O."/>
            <person name="Wright A.T."/>
            <person name="Boxma B."/>
            <person name="Van Alen T."/>
            <person name="Hackstein J.H."/>
            <person name="Baker S.E."/>
            <person name="Grigoriev I.V."/>
            <person name="O'Malley M.A."/>
        </authorList>
    </citation>
    <scope>NUCLEOTIDE SEQUENCE [LARGE SCALE GENOMIC DNA]</scope>
    <source>
        <strain evidence="3">finn</strain>
    </source>
</reference>
<dbReference type="PANTHER" id="PTHR15599">
    <property type="entry name" value="RTDR1"/>
    <property type="match status" value="1"/>
</dbReference>
<evidence type="ECO:0000256" key="1">
    <source>
        <dbReference type="PROSITE-ProRule" id="PRU00259"/>
    </source>
</evidence>
<dbReference type="Proteomes" id="UP000193719">
    <property type="component" value="Unassembled WGS sequence"/>
</dbReference>
<feature type="repeat" description="ARM" evidence="1">
    <location>
        <begin position="79"/>
        <end position="121"/>
    </location>
</feature>
<organism evidence="2 3">
    <name type="scientific">Piromyces finnis</name>
    <dbReference type="NCBI Taxonomy" id="1754191"/>
    <lineage>
        <taxon>Eukaryota</taxon>
        <taxon>Fungi</taxon>
        <taxon>Fungi incertae sedis</taxon>
        <taxon>Chytridiomycota</taxon>
        <taxon>Chytridiomycota incertae sedis</taxon>
        <taxon>Neocallimastigomycetes</taxon>
        <taxon>Neocallimastigales</taxon>
        <taxon>Neocallimastigaceae</taxon>
        <taxon>Piromyces</taxon>
    </lineage>
</organism>
<gene>
    <name evidence="2" type="ORF">BCR36DRAFT_587804</name>
</gene>
<dbReference type="AlphaFoldDB" id="A0A1Y1UUP4"/>
<evidence type="ECO:0008006" key="4">
    <source>
        <dbReference type="Google" id="ProtNLM"/>
    </source>
</evidence>
<dbReference type="InterPro" id="IPR016024">
    <property type="entry name" value="ARM-type_fold"/>
</dbReference>
<dbReference type="OrthoDB" id="409644at2759"/>
<dbReference type="SUPFAM" id="SSF48371">
    <property type="entry name" value="ARM repeat"/>
    <property type="match status" value="1"/>
</dbReference>
<sequence length="190" mass="21740">MKNLKYESYEIQNLILNTIYYCILRGKPPFIPYQPLKLNSLEIFSSFLEPHIPAKLKITTEKCIMSLCVYNDAKAIACGLINKLVKLLINRKREVRTNAAGALMNISINDDAKKLLSSTNALSYLLDLLKDDHQDAILYSLKTLTNMSEDYTSRNQLIHKLDEIEIFLDNSNPHIVNAAKQALRTINWKP</sequence>
<reference evidence="2 3" key="2">
    <citation type="submission" date="2016-08" db="EMBL/GenBank/DDBJ databases">
        <title>Pervasive Adenine N6-methylation of Active Genes in Fungi.</title>
        <authorList>
            <consortium name="DOE Joint Genome Institute"/>
            <person name="Mondo S.J."/>
            <person name="Dannebaum R.O."/>
            <person name="Kuo R.C."/>
            <person name="Labutti K."/>
            <person name="Haridas S."/>
            <person name="Kuo A."/>
            <person name="Salamov A."/>
            <person name="Ahrendt S.R."/>
            <person name="Lipzen A."/>
            <person name="Sullivan W."/>
            <person name="Andreopoulos W.B."/>
            <person name="Clum A."/>
            <person name="Lindquist E."/>
            <person name="Daum C."/>
            <person name="Ramamoorthy G.K."/>
            <person name="Gryganskyi A."/>
            <person name="Culley D."/>
            <person name="Magnuson J.K."/>
            <person name="James T.Y."/>
            <person name="O'Malley M.A."/>
            <person name="Stajich J.E."/>
            <person name="Spatafora J.W."/>
            <person name="Visel A."/>
            <person name="Grigoriev I.V."/>
        </authorList>
    </citation>
    <scope>NUCLEOTIDE SEQUENCE [LARGE SCALE GENOMIC DNA]</scope>
    <source>
        <strain evidence="3">finn</strain>
    </source>
</reference>
<dbReference type="InterPro" id="IPR011989">
    <property type="entry name" value="ARM-like"/>
</dbReference>
<protein>
    <recommendedName>
        <fullName evidence="4">ARM repeat-containing protein</fullName>
    </recommendedName>
</protein>
<dbReference type="InterPro" id="IPR042856">
    <property type="entry name" value="RSP14"/>
</dbReference>
<proteinExistence type="predicted"/>